<protein>
    <submittedName>
        <fullName evidence="3">Uncharacterized protein</fullName>
    </submittedName>
</protein>
<dbReference type="AlphaFoldDB" id="A0A3L8DNB9"/>
<feature type="region of interest" description="Disordered" evidence="1">
    <location>
        <begin position="24"/>
        <end position="46"/>
    </location>
</feature>
<evidence type="ECO:0000256" key="2">
    <source>
        <dbReference type="SAM" id="Phobius"/>
    </source>
</evidence>
<comment type="caution">
    <text evidence="3">The sequence shown here is derived from an EMBL/GenBank/DDBJ whole genome shotgun (WGS) entry which is preliminary data.</text>
</comment>
<dbReference type="EMBL" id="QOIP01000006">
    <property type="protein sequence ID" value="RLU21935.1"/>
    <property type="molecule type" value="Genomic_DNA"/>
</dbReference>
<dbReference type="Proteomes" id="UP000279307">
    <property type="component" value="Chromosome 6"/>
</dbReference>
<keyword evidence="2" id="KW-1133">Transmembrane helix</keyword>
<name>A0A3L8DNB9_OOCBI</name>
<proteinExistence type="predicted"/>
<sequence>MSLDVVARPRWCHSVVVVARANSSSSSSSNSSSSRSSTSNSTSGSAGVDVVVVGCARDRAGKGAMVSSACTGVRSDCCSSSSSLLPSLLLPSIRITNNAVSCGTAAVIAPATDRICDVAAIITAVFVVIASVISFIAAAVAAVIVIAVVDAAVSPATAITATISDASMIVVRAANEASIATV</sequence>
<feature type="transmembrane region" description="Helical" evidence="2">
    <location>
        <begin position="118"/>
        <end position="149"/>
    </location>
</feature>
<accession>A0A3L8DNB9</accession>
<evidence type="ECO:0000313" key="4">
    <source>
        <dbReference type="Proteomes" id="UP000279307"/>
    </source>
</evidence>
<organism evidence="3 4">
    <name type="scientific">Ooceraea biroi</name>
    <name type="common">Clonal raider ant</name>
    <name type="synonym">Cerapachys biroi</name>
    <dbReference type="NCBI Taxonomy" id="2015173"/>
    <lineage>
        <taxon>Eukaryota</taxon>
        <taxon>Metazoa</taxon>
        <taxon>Ecdysozoa</taxon>
        <taxon>Arthropoda</taxon>
        <taxon>Hexapoda</taxon>
        <taxon>Insecta</taxon>
        <taxon>Pterygota</taxon>
        <taxon>Neoptera</taxon>
        <taxon>Endopterygota</taxon>
        <taxon>Hymenoptera</taxon>
        <taxon>Apocrita</taxon>
        <taxon>Aculeata</taxon>
        <taxon>Formicoidea</taxon>
        <taxon>Formicidae</taxon>
        <taxon>Dorylinae</taxon>
        <taxon>Ooceraea</taxon>
    </lineage>
</organism>
<evidence type="ECO:0000313" key="3">
    <source>
        <dbReference type="EMBL" id="RLU21935.1"/>
    </source>
</evidence>
<gene>
    <name evidence="3" type="ORF">DMN91_006314</name>
</gene>
<evidence type="ECO:0000256" key="1">
    <source>
        <dbReference type="SAM" id="MobiDB-lite"/>
    </source>
</evidence>
<keyword evidence="2" id="KW-0472">Membrane</keyword>
<keyword evidence="2" id="KW-0812">Transmembrane</keyword>
<reference evidence="3 4" key="1">
    <citation type="journal article" date="2018" name="Genome Res.">
        <title>The genomic architecture and molecular evolution of ant odorant receptors.</title>
        <authorList>
            <person name="McKenzie S.K."/>
            <person name="Kronauer D.J.C."/>
        </authorList>
    </citation>
    <scope>NUCLEOTIDE SEQUENCE [LARGE SCALE GENOMIC DNA]</scope>
    <source>
        <strain evidence="3">Clonal line C1</strain>
    </source>
</reference>